<evidence type="ECO:0000313" key="2">
    <source>
        <dbReference type="EMBL" id="MCH82270.1"/>
    </source>
</evidence>
<keyword evidence="3" id="KW-1185">Reference proteome</keyword>
<feature type="region of interest" description="Disordered" evidence="1">
    <location>
        <begin position="1"/>
        <end position="55"/>
    </location>
</feature>
<feature type="compositionally biased region" description="Polar residues" evidence="1">
    <location>
        <begin position="1"/>
        <end position="14"/>
    </location>
</feature>
<dbReference type="Proteomes" id="UP000265520">
    <property type="component" value="Unassembled WGS sequence"/>
</dbReference>
<organism evidence="2 3">
    <name type="scientific">Trifolium medium</name>
    <dbReference type="NCBI Taxonomy" id="97028"/>
    <lineage>
        <taxon>Eukaryota</taxon>
        <taxon>Viridiplantae</taxon>
        <taxon>Streptophyta</taxon>
        <taxon>Embryophyta</taxon>
        <taxon>Tracheophyta</taxon>
        <taxon>Spermatophyta</taxon>
        <taxon>Magnoliopsida</taxon>
        <taxon>eudicotyledons</taxon>
        <taxon>Gunneridae</taxon>
        <taxon>Pentapetalae</taxon>
        <taxon>rosids</taxon>
        <taxon>fabids</taxon>
        <taxon>Fabales</taxon>
        <taxon>Fabaceae</taxon>
        <taxon>Papilionoideae</taxon>
        <taxon>50 kb inversion clade</taxon>
        <taxon>NPAAA clade</taxon>
        <taxon>Hologalegina</taxon>
        <taxon>IRL clade</taxon>
        <taxon>Trifolieae</taxon>
        <taxon>Trifolium</taxon>
    </lineage>
</organism>
<evidence type="ECO:0000313" key="3">
    <source>
        <dbReference type="Proteomes" id="UP000265520"/>
    </source>
</evidence>
<name>A0A392M4H4_9FABA</name>
<protein>
    <submittedName>
        <fullName evidence="2">Uncharacterized protein</fullName>
    </submittedName>
</protein>
<evidence type="ECO:0000256" key="1">
    <source>
        <dbReference type="SAM" id="MobiDB-lite"/>
    </source>
</evidence>
<feature type="non-terminal residue" evidence="2">
    <location>
        <position position="1"/>
    </location>
</feature>
<dbReference type="EMBL" id="LXQA010003434">
    <property type="protein sequence ID" value="MCH82270.1"/>
    <property type="molecule type" value="Genomic_DNA"/>
</dbReference>
<reference evidence="2 3" key="1">
    <citation type="journal article" date="2018" name="Front. Plant Sci.">
        <title>Red Clover (Trifolium pratense) and Zigzag Clover (T. medium) - A Picture of Genomic Similarities and Differences.</title>
        <authorList>
            <person name="Dluhosova J."/>
            <person name="Istvanek J."/>
            <person name="Nedelnik J."/>
            <person name="Repkova J."/>
        </authorList>
    </citation>
    <scope>NUCLEOTIDE SEQUENCE [LARGE SCALE GENOMIC DNA]</scope>
    <source>
        <strain evidence="3">cv. 10/8</strain>
        <tissue evidence="2">Leaf</tissue>
    </source>
</reference>
<sequence>EDNCLTLTQAQPEGSVNPRGPWLRSNIYGKRVNDKRDKRFHSNPMQSISGGQFNPIPKAMLEMLAKMKLEEDNEEEASDTTKDTPEPTTLNPHKDSHTPIIAKRKFHKIQGPTQHQMILEATSTTTMACLEDKACQGQ</sequence>
<dbReference type="AlphaFoldDB" id="A0A392M4H4"/>
<accession>A0A392M4H4</accession>
<proteinExistence type="predicted"/>
<comment type="caution">
    <text evidence="2">The sequence shown here is derived from an EMBL/GenBank/DDBJ whole genome shotgun (WGS) entry which is preliminary data.</text>
</comment>
<feature type="compositionally biased region" description="Polar residues" evidence="1">
    <location>
        <begin position="43"/>
        <end position="52"/>
    </location>
</feature>
<gene>
    <name evidence="2" type="ORF">A2U01_0003071</name>
</gene>
<feature type="region of interest" description="Disordered" evidence="1">
    <location>
        <begin position="68"/>
        <end position="99"/>
    </location>
</feature>